<evidence type="ECO:0000313" key="2">
    <source>
        <dbReference type="EMBL" id="MET4756762.1"/>
    </source>
</evidence>
<accession>A0ABV2SG60</accession>
<dbReference type="RefSeq" id="WP_354011071.1">
    <property type="nucleotide sequence ID" value="NZ_JBEWTA010000001.1"/>
</dbReference>
<reference evidence="2 3" key="1">
    <citation type="submission" date="2024-06" db="EMBL/GenBank/DDBJ databases">
        <title>Genomic Encyclopedia of Type Strains, Phase V (KMG-V): Genome sequencing to study the core and pangenomes of soil and plant-associated prokaryotes.</title>
        <authorList>
            <person name="Whitman W."/>
        </authorList>
    </citation>
    <scope>NUCLEOTIDE SEQUENCE [LARGE SCALE GENOMIC DNA]</scope>
    <source>
        <strain evidence="2 3">NE40</strain>
    </source>
</reference>
<keyword evidence="3" id="KW-1185">Reference proteome</keyword>
<dbReference type="Proteomes" id="UP001549366">
    <property type="component" value="Unassembled WGS sequence"/>
</dbReference>
<keyword evidence="1" id="KW-0732">Signal</keyword>
<feature type="signal peptide" evidence="1">
    <location>
        <begin position="1"/>
        <end position="25"/>
    </location>
</feature>
<protein>
    <submittedName>
        <fullName evidence="2">Uncharacterized protein</fullName>
    </submittedName>
</protein>
<dbReference type="EMBL" id="JBEWTB010000002">
    <property type="protein sequence ID" value="MET4756762.1"/>
    <property type="molecule type" value="Genomic_DNA"/>
</dbReference>
<gene>
    <name evidence="2" type="ORF">V5J35_001954</name>
</gene>
<proteinExistence type="predicted"/>
<feature type="chain" id="PRO_5045571368" evidence="1">
    <location>
        <begin position="26"/>
        <end position="392"/>
    </location>
</feature>
<organism evidence="2 3">
    <name type="scientific">Endozoicomonas lisbonensis</name>
    <dbReference type="NCBI Taxonomy" id="3120522"/>
    <lineage>
        <taxon>Bacteria</taxon>
        <taxon>Pseudomonadati</taxon>
        <taxon>Pseudomonadota</taxon>
        <taxon>Gammaproteobacteria</taxon>
        <taxon>Oceanospirillales</taxon>
        <taxon>Endozoicomonadaceae</taxon>
        <taxon>Endozoicomonas</taxon>
    </lineage>
</organism>
<name>A0ABV2SG60_9GAMM</name>
<evidence type="ECO:0000313" key="3">
    <source>
        <dbReference type="Proteomes" id="UP001549366"/>
    </source>
</evidence>
<comment type="caution">
    <text evidence="2">The sequence shown here is derived from an EMBL/GenBank/DDBJ whole genome shotgun (WGS) entry which is preliminary data.</text>
</comment>
<sequence length="392" mass="43507">MLSIKKQTVQVIALLVAILFCMAEAHSQGKGKNTKDSEKMPLLRQEMTVEEAPASYNAFRRIENPRRYRLTFTIRASDDLRDTREIPRTVIIALPGNLQPPVFNRQPQPAQLTAMTPFGMAGSFDNMGEGTSWMGASTSSGCTGTGTTLDDAVEQYRLNNLQLGISELVPTFYNYSDVPAIELRHIEDISSLLRLLRGIGSTAFRLTDQRDYLQNLAETCQHCDRYGSEGVTFVGINGCILLGACAFDAWLCQLSKVKILTKLIAGLSPFGLSCCGCWYTMNLLDGTLASRTVTISLTERLSSEDDSLESNLSPETIELLRNSLSAFHRRDQWPFIRSLDSSLSDEGQTRRTSIHVEVLAPETYTRSSDILNYLGLTNMGNEEISFSVLGRD</sequence>
<evidence type="ECO:0000256" key="1">
    <source>
        <dbReference type="SAM" id="SignalP"/>
    </source>
</evidence>